<name>A0AAU9WF36_9CNID</name>
<evidence type="ECO:0000256" key="1">
    <source>
        <dbReference type="SAM" id="MobiDB-lite"/>
    </source>
</evidence>
<gene>
    <name evidence="2" type="ORF">PMEA_00005146</name>
</gene>
<dbReference type="AlphaFoldDB" id="A0AAU9WF36"/>
<keyword evidence="3" id="KW-1185">Reference proteome</keyword>
<comment type="caution">
    <text evidence="2">The sequence shown here is derived from an EMBL/GenBank/DDBJ whole genome shotgun (WGS) entry which is preliminary data.</text>
</comment>
<proteinExistence type="predicted"/>
<evidence type="ECO:0000313" key="2">
    <source>
        <dbReference type="EMBL" id="CAH3111881.1"/>
    </source>
</evidence>
<reference evidence="2 3" key="1">
    <citation type="submission" date="2022-05" db="EMBL/GenBank/DDBJ databases">
        <authorList>
            <consortium name="Genoscope - CEA"/>
            <person name="William W."/>
        </authorList>
    </citation>
    <scope>NUCLEOTIDE SEQUENCE [LARGE SCALE GENOMIC DNA]</scope>
</reference>
<accession>A0AAU9WF36</accession>
<dbReference type="EMBL" id="CALNXJ010000013">
    <property type="protein sequence ID" value="CAH3111881.1"/>
    <property type="molecule type" value="Genomic_DNA"/>
</dbReference>
<evidence type="ECO:0000313" key="3">
    <source>
        <dbReference type="Proteomes" id="UP001159428"/>
    </source>
</evidence>
<feature type="region of interest" description="Disordered" evidence="1">
    <location>
        <begin position="85"/>
        <end position="163"/>
    </location>
</feature>
<protein>
    <submittedName>
        <fullName evidence="2">Uncharacterized protein</fullName>
    </submittedName>
</protein>
<feature type="compositionally biased region" description="Low complexity" evidence="1">
    <location>
        <begin position="116"/>
        <end position="125"/>
    </location>
</feature>
<dbReference type="Proteomes" id="UP001159428">
    <property type="component" value="Unassembled WGS sequence"/>
</dbReference>
<feature type="compositionally biased region" description="Basic and acidic residues" evidence="1">
    <location>
        <begin position="134"/>
        <end position="154"/>
    </location>
</feature>
<organism evidence="2 3">
    <name type="scientific">Pocillopora meandrina</name>
    <dbReference type="NCBI Taxonomy" id="46732"/>
    <lineage>
        <taxon>Eukaryota</taxon>
        <taxon>Metazoa</taxon>
        <taxon>Cnidaria</taxon>
        <taxon>Anthozoa</taxon>
        <taxon>Hexacorallia</taxon>
        <taxon>Scleractinia</taxon>
        <taxon>Astrocoeniina</taxon>
        <taxon>Pocilloporidae</taxon>
        <taxon>Pocillopora</taxon>
    </lineage>
</organism>
<sequence>MRKGKKKEETERDRMERLNRVHDDIDWVGLYNSDKLSSLRVDELSLYFSHHKITFKGKKAEKVAMIKAHIGSLLYDSMECQQPRQPLLRNMQRQVTSSLSEVETDSQSDAADQAVGSSPSSLGDESSPETDFIPEPHAEHYRRQNMDEGGHGSRETIMLVRRR</sequence>
<feature type="compositionally biased region" description="Polar residues" evidence="1">
    <location>
        <begin position="91"/>
        <end position="110"/>
    </location>
</feature>